<feature type="domain" description="Cadherin-like" evidence="2">
    <location>
        <begin position="1884"/>
        <end position="1976"/>
    </location>
</feature>
<feature type="domain" description="Bacterial Ig-like" evidence="3">
    <location>
        <begin position="873"/>
        <end position="948"/>
    </location>
</feature>
<evidence type="ECO:0000259" key="1">
    <source>
        <dbReference type="Pfam" id="PF17803"/>
    </source>
</evidence>
<dbReference type="Pfam" id="PF19077">
    <property type="entry name" value="Big_13"/>
    <property type="match status" value="11"/>
</dbReference>
<dbReference type="Gene3D" id="2.150.10.10">
    <property type="entry name" value="Serralysin-like metalloprotease, C-terminal"/>
    <property type="match status" value="2"/>
</dbReference>
<evidence type="ECO:0000259" key="3">
    <source>
        <dbReference type="Pfam" id="PF19077"/>
    </source>
</evidence>
<dbReference type="RefSeq" id="WP_251781449.1">
    <property type="nucleotide sequence ID" value="NZ_JAMKFE010000026.1"/>
</dbReference>
<feature type="domain" description="Bacterial Ig-like" evidence="3">
    <location>
        <begin position="689"/>
        <end position="763"/>
    </location>
</feature>
<feature type="domain" description="Cadherin-like" evidence="2">
    <location>
        <begin position="1692"/>
        <end position="1776"/>
    </location>
</feature>
<dbReference type="Pfam" id="PF00353">
    <property type="entry name" value="HemolysinCabind"/>
    <property type="match status" value="2"/>
</dbReference>
<dbReference type="InterPro" id="IPR001343">
    <property type="entry name" value="Hemolysn_Ca-bd"/>
</dbReference>
<feature type="domain" description="Bacterial Ig-like" evidence="3">
    <location>
        <begin position="413"/>
        <end position="487"/>
    </location>
</feature>
<feature type="domain" description="RapA2 cadherin-like" evidence="1">
    <location>
        <begin position="1277"/>
        <end position="1360"/>
    </location>
</feature>
<reference evidence="4" key="1">
    <citation type="submission" date="2022-05" db="EMBL/GenBank/DDBJ databases">
        <title>Schlegelella sp. nov., isolated from mangrove soil.</title>
        <authorList>
            <person name="Liu Y."/>
            <person name="Ge X."/>
            <person name="Liu W."/>
        </authorList>
    </citation>
    <scope>NUCLEOTIDE SEQUENCE</scope>
    <source>
        <strain evidence="4">S2-27</strain>
    </source>
</reference>
<dbReference type="NCBIfam" id="NF012211">
    <property type="entry name" value="tand_rpt_95"/>
    <property type="match status" value="5"/>
</dbReference>
<protein>
    <submittedName>
        <fullName evidence="4">Ig-like domain-containing protein</fullName>
    </submittedName>
</protein>
<dbReference type="InterPro" id="IPR018511">
    <property type="entry name" value="Hemolysin-typ_Ca-bd_CS"/>
</dbReference>
<dbReference type="InterPro" id="IPR013783">
    <property type="entry name" value="Ig-like_fold"/>
</dbReference>
<dbReference type="InterPro" id="IPR044016">
    <property type="entry name" value="Big_13"/>
</dbReference>
<dbReference type="Pfam" id="PF17963">
    <property type="entry name" value="Big_9"/>
    <property type="match status" value="2"/>
</dbReference>
<feature type="domain" description="Bacterial Ig-like" evidence="3">
    <location>
        <begin position="597"/>
        <end position="672"/>
    </location>
</feature>
<dbReference type="InterPro" id="IPR019960">
    <property type="entry name" value="T1SS_VCA0849"/>
</dbReference>
<dbReference type="Pfam" id="PF17803">
    <property type="entry name" value="Cadherin_4"/>
    <property type="match status" value="1"/>
</dbReference>
<dbReference type="Gene3D" id="2.60.40.2810">
    <property type="match status" value="2"/>
</dbReference>
<feature type="domain" description="Bacterial Ig-like" evidence="3">
    <location>
        <begin position="965"/>
        <end position="1040"/>
    </location>
</feature>
<dbReference type="InterPro" id="IPR011049">
    <property type="entry name" value="Serralysin-like_metalloprot_C"/>
</dbReference>
<dbReference type="Pfam" id="PF17892">
    <property type="entry name" value="Cadherin_5"/>
    <property type="match status" value="2"/>
</dbReference>
<organism evidence="4 5">
    <name type="scientific">Caldimonas mangrovi</name>
    <dbReference type="NCBI Taxonomy" id="2944811"/>
    <lineage>
        <taxon>Bacteria</taxon>
        <taxon>Pseudomonadati</taxon>
        <taxon>Pseudomonadota</taxon>
        <taxon>Betaproteobacteria</taxon>
        <taxon>Burkholderiales</taxon>
        <taxon>Sphaerotilaceae</taxon>
        <taxon>Caldimonas</taxon>
    </lineage>
</organism>
<dbReference type="InterPro" id="IPR041690">
    <property type="entry name" value="Cadherin_5"/>
</dbReference>
<dbReference type="NCBIfam" id="TIGR03661">
    <property type="entry name" value="T1SS_VCA0849"/>
    <property type="match status" value="1"/>
</dbReference>
<feature type="domain" description="Bacterial Ig-like" evidence="3">
    <location>
        <begin position="137"/>
        <end position="212"/>
    </location>
</feature>
<feature type="domain" description="Bacterial Ig-like" evidence="3">
    <location>
        <begin position="321"/>
        <end position="396"/>
    </location>
</feature>
<name>A0ABT0YYK1_9BURK</name>
<dbReference type="EMBL" id="JAMKFE010000026">
    <property type="protein sequence ID" value="MCM5682908.1"/>
    <property type="molecule type" value="Genomic_DNA"/>
</dbReference>
<dbReference type="Gene3D" id="2.60.40.3440">
    <property type="match status" value="2"/>
</dbReference>
<evidence type="ECO:0000313" key="5">
    <source>
        <dbReference type="Proteomes" id="UP001165541"/>
    </source>
</evidence>
<dbReference type="NCBIfam" id="TIGR01965">
    <property type="entry name" value="VCBS_repeat"/>
    <property type="match status" value="1"/>
</dbReference>
<dbReference type="NCBIfam" id="NF012196">
    <property type="entry name" value="Ig_like_ice"/>
    <property type="match status" value="1"/>
</dbReference>
<dbReference type="Gene3D" id="2.60.40.10">
    <property type="entry name" value="Immunoglobulins"/>
    <property type="match status" value="13"/>
</dbReference>
<evidence type="ECO:0000259" key="2">
    <source>
        <dbReference type="Pfam" id="PF17892"/>
    </source>
</evidence>
<evidence type="ECO:0000313" key="4">
    <source>
        <dbReference type="EMBL" id="MCM5682908.1"/>
    </source>
</evidence>
<dbReference type="PRINTS" id="PR00313">
    <property type="entry name" value="CABNDNGRPT"/>
</dbReference>
<feature type="domain" description="Bacterial Ig-like" evidence="3">
    <location>
        <begin position="229"/>
        <end position="304"/>
    </location>
</feature>
<feature type="domain" description="Bacterial Ig-like" evidence="3">
    <location>
        <begin position="45"/>
        <end position="119"/>
    </location>
</feature>
<accession>A0ABT0YYK1</accession>
<feature type="domain" description="Bacterial Ig-like" evidence="3">
    <location>
        <begin position="781"/>
        <end position="856"/>
    </location>
</feature>
<sequence length="2474" mass="241174">MPVALAEGGFTVVASAADAAGNTATANDAGSLDITAPSLTVDAPALTNDSTPSITGTTDLPNGTTVTLTITDSAGATQTLTATVTGGAYSVTVPVALAEGGFTVVASAADAAGNTATANDAGSLDVTAPSLTIDAPALTNDSTPTITGTTNLPNGATVTLTVTDSAGATQTLTATVTGGAYSVTVPVALAEGGFTVVASAADAAGNTATANDAGSLDITAPSLTVDAPALTNDSTPTITGTTDLPDNSTVTITVTDSAGATQTLTATVTGGAYSVTVPVALAEGGFTVVASAADAAGNTATANDAGSLDVTAPSLTVDAPALTNNSTPTITGTTDLQNGATVTLTVTDSAGATQTFTATVAGGAYSVTVPVALAEGGFTVVASAADAAGNTATANDAGSLDITAPSLTVDAPALTNDSTPTITGTTDLPNGATVTLTVTDSAGATQTLTATVTGGAYSVTVPVALAEGGFTVVASAADAAGNTVTANDAGSLDVTAPSLTVDAPALTNDSTPTITGTTDLPNGATVSLTVTDSAGATQTLTATVAGGAYSVAVPVALAEGGFTVVASAADAAGNTVTANDAGSLDVTAPSLTVDAPALTNDSTPTITGTTDLPNGATVTLTVTDSAGATQTLTATVTGGAYSVTVPVALAEGGFTVVASAADAVGNTATANDAGSLDITAPSLTVDAPALTNDSTPTITGTTDLPNGATVTLTVTDSAGATQTLTATVTGGAYSVAVPAALAEGGFTVVASAADAAGNTATANDAGSLDITAPSLTVDAPALTNDSTPTITGTTDLPNGATVTLTVTDSAGATQTLTATVTGGAYSVAVPAALAEGGFTVVASAADAAGNTATANDAGSLDITAPSLTVDAPALTNDSTPTITGTTSLPNGATITLTVTDSAGATQTLTATVTGGAYSVTVPVALAEGGFTVVASATDAAGNTATANDAGSLDVTAPSLTVDAPALTNDSTPTITGTTNLPNNSTVTLTVTDSAGATQTLTATVTGGAYSVAVPVALAEGGFTVVASAADAAGNTATANDAGSLDVTITASIALDANITSDDVIDAVESSGTVAITGSVGGDVRAGDTVTLTINGGTYTGNVQAGGTFSVDVPGSALAADADRTIVASVSTTDAAGNTTTATDTESYTVNAAPSVLDLDGSAAGTGYATTFTENGAAVSIADTDATLVDTDSATLTGATITLTNAQAGDVLAAGSMPPGITASVSGNTVTLTGSASPAAYASAIRAVTFANTSENPSTTARTIEVVVNDGHNPSNTATTTISVVSVNDAPTAAADTGAVLEDATLTRDAASGVLANDSDNDGGTLSVSAIAFGATAGSIGSALAGQYGSLTLQANGSYTYVANNANELAAGVTANDVFTYTASDGQGGFTTQTLTITITGTNDGPVAVNDSATTPEDTPVVLHVRGNDIDVDGNALSITHIAGTAVSPGETVTLAQGTVTLNANGTLTFAPNSNYAGPANFSYTVSDGVASSTGSVSLTVTPVNDAPVAVNDGPIQLSGLRGEYFAFHEGVDGGSLSTLTQVQNFIAAHPADAIFVASSLNYGTVSGDLGSNNTLQSFLGSDAASLNVDPQNSSDAIIRITGTVQLDAGTYNFRVRSDDGYSIMVDGVVVAQVANNQSPTQTVHSSFIVDTSGSHTIQIIYWDQGGQAVFQPEIRSGTGPYQSLGSTPLSHQAYTTSEDTALVISTGSLLANDTDLDGDALSVLSVQNPVNGTVALVDGQVVFTPTANYHGPASFTYTISDGNGGTNTATVNLTVASVNDRPTTTNVSASGNEDTLVIVTLAGSDIDGTVTQHVIGNLPANGTLYLDAAGTQPVAAGDVVTGSTVYFRPNSNWNGSTSFQYSARDNEGGTSAAAGTATITVDAVNDAPVAGNDAVGGSEDAVITIPVSTLLANDTDIDSPTLTITSVQGAVNGTVSLSGGNVLFTPNANYSGPASFTYTVSDGAAGTSTATVNINVAAAVDAPFLAVPSQLISIVPGPVTISTTAEISQANIESIAGLASGTLDGFNPAPKTSGPGQTNDPGNVDVQDGSVSNYSYSMSAGHSVQFNWAFTNAENDRNEINNGYNDLVVLTITAPDGSKQNVLITSSEQAGVGLNSNGAYTFNAPSAGDYQFSWMVLNGADTGKDSTLAINSINYTVGATSYGTPIDFPLHAGLADTDGSETLSLITVSGVPTNAMFTSGTNLGGGVWTFTPAQAADVDFLPASGYSGTLNLSVSVTSTETGTGATSTSTQAVAVTVGATTNNILGDQGAGTHNGTSAADFIQGLGGNDTINAGSGNDLVHGGDGNDTVNGGDGNDVLHGNAGNDTINGGAGHDQLNGGGGTDVLIGGAGNDVLTGGFGADTFRWQLADRGTTATPAHDTITDFDNSAAGDVLDLRDLLVGESTAQLSNYLHFDKVGDSTVVQISSTGGFSGGTYNPTAVDQRITVVGVDLVGSFSNDQQVIQDLLSRGKLLSD</sequence>
<dbReference type="InterPro" id="IPR049826">
    <property type="entry name" value="Ig-like_ice"/>
</dbReference>
<dbReference type="InterPro" id="IPR010221">
    <property type="entry name" value="VCBS_dom"/>
</dbReference>
<comment type="caution">
    <text evidence="4">The sequence shown here is derived from an EMBL/GenBank/DDBJ whole genome shotgun (WGS) entry which is preliminary data.</text>
</comment>
<feature type="domain" description="Bacterial Ig-like" evidence="3">
    <location>
        <begin position="505"/>
        <end position="579"/>
    </location>
</feature>
<proteinExistence type="predicted"/>
<dbReference type="Proteomes" id="UP001165541">
    <property type="component" value="Unassembled WGS sequence"/>
</dbReference>
<keyword evidence="5" id="KW-1185">Reference proteome</keyword>
<dbReference type="NCBIfam" id="NF033510">
    <property type="entry name" value="Ca_tandemer"/>
    <property type="match status" value="12"/>
</dbReference>
<dbReference type="PROSITE" id="PS00330">
    <property type="entry name" value="HEMOLYSIN_CALCIUM"/>
    <property type="match status" value="3"/>
</dbReference>
<gene>
    <name evidence="4" type="ORF">M8A51_25580</name>
</gene>
<dbReference type="SUPFAM" id="SSF51120">
    <property type="entry name" value="beta-Roll"/>
    <property type="match status" value="1"/>
</dbReference>
<dbReference type="InterPro" id="IPR040853">
    <property type="entry name" value="RapA2_cadherin-like"/>
</dbReference>